<protein>
    <submittedName>
        <fullName evidence="2">Uncharacterized protein</fullName>
    </submittedName>
</protein>
<organism evidence="2 3">
    <name type="scientific">Ooceraea biroi</name>
    <name type="common">Clonal raider ant</name>
    <name type="synonym">Cerapachys biroi</name>
    <dbReference type="NCBI Taxonomy" id="2015173"/>
    <lineage>
        <taxon>Eukaryota</taxon>
        <taxon>Metazoa</taxon>
        <taxon>Ecdysozoa</taxon>
        <taxon>Arthropoda</taxon>
        <taxon>Hexapoda</taxon>
        <taxon>Insecta</taxon>
        <taxon>Pterygota</taxon>
        <taxon>Neoptera</taxon>
        <taxon>Endopterygota</taxon>
        <taxon>Hymenoptera</taxon>
        <taxon>Apocrita</taxon>
        <taxon>Aculeata</taxon>
        <taxon>Formicoidea</taxon>
        <taxon>Formicidae</taxon>
        <taxon>Dorylinae</taxon>
        <taxon>Ooceraea</taxon>
    </lineage>
</organism>
<feature type="compositionally biased region" description="Basic and acidic residues" evidence="1">
    <location>
        <begin position="24"/>
        <end position="37"/>
    </location>
</feature>
<accession>A0A026WCW0</accession>
<keyword evidence="3" id="KW-1185">Reference proteome</keyword>
<evidence type="ECO:0000256" key="1">
    <source>
        <dbReference type="SAM" id="MobiDB-lite"/>
    </source>
</evidence>
<dbReference type="Proteomes" id="UP000053097">
    <property type="component" value="Unassembled WGS sequence"/>
</dbReference>
<dbReference type="EMBL" id="KK107288">
    <property type="protein sequence ID" value="EZA53506.1"/>
    <property type="molecule type" value="Genomic_DNA"/>
</dbReference>
<name>A0A026WCW0_OOCBI</name>
<gene>
    <name evidence="2" type="ORF">X777_06980</name>
</gene>
<dbReference type="AlphaFoldDB" id="A0A026WCW0"/>
<proteinExistence type="predicted"/>
<feature type="compositionally biased region" description="Basic and acidic residues" evidence="1">
    <location>
        <begin position="1"/>
        <end position="16"/>
    </location>
</feature>
<evidence type="ECO:0000313" key="2">
    <source>
        <dbReference type="EMBL" id="EZA53506.1"/>
    </source>
</evidence>
<evidence type="ECO:0000313" key="3">
    <source>
        <dbReference type="Proteomes" id="UP000053097"/>
    </source>
</evidence>
<reference evidence="2 3" key="1">
    <citation type="journal article" date="2014" name="Curr. Biol.">
        <title>The genome of the clonal raider ant Cerapachys biroi.</title>
        <authorList>
            <person name="Oxley P.R."/>
            <person name="Ji L."/>
            <person name="Fetter-Pruneda I."/>
            <person name="McKenzie S.K."/>
            <person name="Li C."/>
            <person name="Hu H."/>
            <person name="Zhang G."/>
            <person name="Kronauer D.J."/>
        </authorList>
    </citation>
    <scope>NUCLEOTIDE SEQUENCE [LARGE SCALE GENOMIC DNA]</scope>
</reference>
<feature type="region of interest" description="Disordered" evidence="1">
    <location>
        <begin position="1"/>
        <end position="37"/>
    </location>
</feature>
<sequence>MSEKFDHSNGSREPGCHSRNPRSGIKEKEKRIMDSDWEKHGREAAELETRLGNSLFSRSWRKHVLHARATHKKIHRSISLSERVERNRRLAACGDGRSRESQLSHHTCVVVYYHHSSV</sequence>